<dbReference type="InterPro" id="IPR017451">
    <property type="entry name" value="F-box-assoc_interact_dom"/>
</dbReference>
<dbReference type="NCBIfam" id="TIGR01640">
    <property type="entry name" value="F_box_assoc_1"/>
    <property type="match status" value="1"/>
</dbReference>
<keyword evidence="3" id="KW-1185">Reference proteome</keyword>
<evidence type="ECO:0000313" key="2">
    <source>
        <dbReference type="EMBL" id="KAK3010480.1"/>
    </source>
</evidence>
<dbReference type="EMBL" id="JAVXUP010001538">
    <property type="protein sequence ID" value="KAK3010480.1"/>
    <property type="molecule type" value="Genomic_DNA"/>
</dbReference>
<protein>
    <recommendedName>
        <fullName evidence="1">F-box associated beta-propeller type 3 domain-containing protein</fullName>
    </recommendedName>
</protein>
<proteinExistence type="predicted"/>
<dbReference type="Proteomes" id="UP001188597">
    <property type="component" value="Unassembled WGS sequence"/>
</dbReference>
<comment type="caution">
    <text evidence="2">The sequence shown here is derived from an EMBL/GenBank/DDBJ whole genome shotgun (WGS) entry which is preliminary data.</text>
</comment>
<gene>
    <name evidence="2" type="ORF">RJ639_012699</name>
</gene>
<evidence type="ECO:0000313" key="3">
    <source>
        <dbReference type="Proteomes" id="UP001188597"/>
    </source>
</evidence>
<feature type="domain" description="F-box associated beta-propeller type 3" evidence="1">
    <location>
        <begin position="7"/>
        <end position="84"/>
    </location>
</feature>
<sequence length="151" mass="16411">MGVYSTAIAAFDLADEEFKEVAPPTDADISRIHHLSLAVIGGRLCSVDSRSNVQLDMWVMKEYGVTESWSKLSIVGPNVFSTVPLDFIEGGEELLVIDEDKLAVYNVKERRFRDIVVSHHIKAGNVALYGLFSGICSVESLPALAVGSPSI</sequence>
<dbReference type="InterPro" id="IPR013187">
    <property type="entry name" value="F-box-assoc_dom_typ3"/>
</dbReference>
<reference evidence="2" key="1">
    <citation type="submission" date="2022-12" db="EMBL/GenBank/DDBJ databases">
        <title>Draft genome assemblies for two species of Escallonia (Escalloniales).</title>
        <authorList>
            <person name="Chanderbali A."/>
            <person name="Dervinis C."/>
            <person name="Anghel I."/>
            <person name="Soltis D."/>
            <person name="Soltis P."/>
            <person name="Zapata F."/>
        </authorList>
    </citation>
    <scope>NUCLEOTIDE SEQUENCE</scope>
    <source>
        <strain evidence="2">UCBG64.0493</strain>
        <tissue evidence="2">Leaf</tissue>
    </source>
</reference>
<organism evidence="2 3">
    <name type="scientific">Escallonia herrerae</name>
    <dbReference type="NCBI Taxonomy" id="1293975"/>
    <lineage>
        <taxon>Eukaryota</taxon>
        <taxon>Viridiplantae</taxon>
        <taxon>Streptophyta</taxon>
        <taxon>Embryophyta</taxon>
        <taxon>Tracheophyta</taxon>
        <taxon>Spermatophyta</taxon>
        <taxon>Magnoliopsida</taxon>
        <taxon>eudicotyledons</taxon>
        <taxon>Gunneridae</taxon>
        <taxon>Pentapetalae</taxon>
        <taxon>asterids</taxon>
        <taxon>campanulids</taxon>
        <taxon>Escalloniales</taxon>
        <taxon>Escalloniaceae</taxon>
        <taxon>Escallonia</taxon>
    </lineage>
</organism>
<dbReference type="Pfam" id="PF08268">
    <property type="entry name" value="FBA_3"/>
    <property type="match status" value="1"/>
</dbReference>
<name>A0AA88VKH0_9ASTE</name>
<accession>A0AA88VKH0</accession>
<dbReference type="AlphaFoldDB" id="A0AA88VKH0"/>
<evidence type="ECO:0000259" key="1">
    <source>
        <dbReference type="Pfam" id="PF08268"/>
    </source>
</evidence>